<dbReference type="Gene3D" id="1.10.30.10">
    <property type="entry name" value="High mobility group box domain"/>
    <property type="match status" value="1"/>
</dbReference>
<dbReference type="OMA" id="MEYKANG"/>
<dbReference type="PRINTS" id="PR00886">
    <property type="entry name" value="HIGHMOBLTY12"/>
</dbReference>
<dbReference type="KEGG" id="tps:THAPSDRAFT_36787"/>
<keyword evidence="1 2" id="KW-0238">DNA-binding</keyword>
<dbReference type="AlphaFoldDB" id="B8CA06"/>
<keyword evidence="5" id="KW-1185">Reference proteome</keyword>
<evidence type="ECO:0000259" key="3">
    <source>
        <dbReference type="PROSITE" id="PS50118"/>
    </source>
</evidence>
<dbReference type="InterPro" id="IPR050342">
    <property type="entry name" value="HMGB"/>
</dbReference>
<dbReference type="GO" id="GO:0005634">
    <property type="term" value="C:nucleus"/>
    <property type="evidence" value="ECO:0000318"/>
    <property type="project" value="GO_Central"/>
</dbReference>
<keyword evidence="2" id="KW-0539">Nucleus</keyword>
<dbReference type="InterPro" id="IPR036910">
    <property type="entry name" value="HMG_box_dom_sf"/>
</dbReference>
<reference evidence="4 5" key="1">
    <citation type="journal article" date="2004" name="Science">
        <title>The genome of the diatom Thalassiosira pseudonana: ecology, evolution, and metabolism.</title>
        <authorList>
            <person name="Armbrust E.V."/>
            <person name="Berges J.A."/>
            <person name="Bowler C."/>
            <person name="Green B.R."/>
            <person name="Martinez D."/>
            <person name="Putnam N.H."/>
            <person name="Zhou S."/>
            <person name="Allen A.E."/>
            <person name="Apt K.E."/>
            <person name="Bechner M."/>
            <person name="Brzezinski M.A."/>
            <person name="Chaal B.K."/>
            <person name="Chiovitti A."/>
            <person name="Davis A.K."/>
            <person name="Demarest M.S."/>
            <person name="Detter J.C."/>
            <person name="Glavina T."/>
            <person name="Goodstein D."/>
            <person name="Hadi M.Z."/>
            <person name="Hellsten U."/>
            <person name="Hildebrand M."/>
            <person name="Jenkins B.D."/>
            <person name="Jurka J."/>
            <person name="Kapitonov V.V."/>
            <person name="Kroger N."/>
            <person name="Lau W.W."/>
            <person name="Lane T.W."/>
            <person name="Larimer F.W."/>
            <person name="Lippmeier J.C."/>
            <person name="Lucas S."/>
            <person name="Medina M."/>
            <person name="Montsant A."/>
            <person name="Obornik M."/>
            <person name="Parker M.S."/>
            <person name="Palenik B."/>
            <person name="Pazour G.J."/>
            <person name="Richardson P.M."/>
            <person name="Rynearson T.A."/>
            <person name="Saito M.A."/>
            <person name="Schwartz D.C."/>
            <person name="Thamatrakoln K."/>
            <person name="Valentin K."/>
            <person name="Vardi A."/>
            <person name="Wilkerson F.P."/>
            <person name="Rokhsar D.S."/>
        </authorList>
    </citation>
    <scope>NUCLEOTIDE SEQUENCE [LARGE SCALE GENOMIC DNA]</scope>
    <source>
        <strain evidence="4 5">CCMP1335</strain>
    </source>
</reference>
<evidence type="ECO:0000256" key="1">
    <source>
        <dbReference type="ARBA" id="ARBA00023125"/>
    </source>
</evidence>
<evidence type="ECO:0000313" key="5">
    <source>
        <dbReference type="Proteomes" id="UP000001449"/>
    </source>
</evidence>
<dbReference type="GO" id="GO:0003677">
    <property type="term" value="F:DNA binding"/>
    <property type="evidence" value="ECO:0007669"/>
    <property type="project" value="UniProtKB-UniRule"/>
</dbReference>
<proteinExistence type="predicted"/>
<feature type="domain" description="HMG box" evidence="3">
    <location>
        <begin position="36"/>
        <end position="104"/>
    </location>
</feature>
<evidence type="ECO:0000313" key="4">
    <source>
        <dbReference type="EMBL" id="EED89420.1"/>
    </source>
</evidence>
<dbReference type="PaxDb" id="35128-Thaps36787"/>
<dbReference type="SUPFAM" id="SSF47095">
    <property type="entry name" value="HMG-box"/>
    <property type="match status" value="1"/>
</dbReference>
<accession>B8CA06</accession>
<feature type="non-terminal residue" evidence="4">
    <location>
        <position position="105"/>
    </location>
</feature>
<dbReference type="Pfam" id="PF00505">
    <property type="entry name" value="HMG_box"/>
    <property type="match status" value="1"/>
</dbReference>
<dbReference type="STRING" id="35128.B8CA06"/>
<dbReference type="SMART" id="SM00398">
    <property type="entry name" value="HMG"/>
    <property type="match status" value="1"/>
</dbReference>
<dbReference type="InterPro" id="IPR009071">
    <property type="entry name" value="HMG_box_dom"/>
</dbReference>
<evidence type="ECO:0000256" key="2">
    <source>
        <dbReference type="PROSITE-ProRule" id="PRU00267"/>
    </source>
</evidence>
<gene>
    <name evidence="4" type="ORF">THAPSDRAFT_36787</name>
</gene>
<protein>
    <recommendedName>
        <fullName evidence="3">HMG box domain-containing protein</fullName>
    </recommendedName>
</protein>
<dbReference type="RefSeq" id="XP_002292959.1">
    <property type="nucleotide sequence ID" value="XM_002292923.1"/>
</dbReference>
<dbReference type="HOGENOM" id="CLU_082854_10_3_1"/>
<dbReference type="InParanoid" id="B8CA06"/>
<dbReference type="EMBL" id="CM000647">
    <property type="protein sequence ID" value="EED89420.1"/>
    <property type="molecule type" value="Genomic_DNA"/>
</dbReference>
<reference evidence="4 5" key="2">
    <citation type="journal article" date="2008" name="Nature">
        <title>The Phaeodactylum genome reveals the evolutionary history of diatom genomes.</title>
        <authorList>
            <person name="Bowler C."/>
            <person name="Allen A.E."/>
            <person name="Badger J.H."/>
            <person name="Grimwood J."/>
            <person name="Jabbari K."/>
            <person name="Kuo A."/>
            <person name="Maheswari U."/>
            <person name="Martens C."/>
            <person name="Maumus F."/>
            <person name="Otillar R.P."/>
            <person name="Rayko E."/>
            <person name="Salamov A."/>
            <person name="Vandepoele K."/>
            <person name="Beszteri B."/>
            <person name="Gruber A."/>
            <person name="Heijde M."/>
            <person name="Katinka M."/>
            <person name="Mock T."/>
            <person name="Valentin K."/>
            <person name="Verret F."/>
            <person name="Berges J.A."/>
            <person name="Brownlee C."/>
            <person name="Cadoret J.P."/>
            <person name="Chiovitti A."/>
            <person name="Choi C.J."/>
            <person name="Coesel S."/>
            <person name="De Martino A."/>
            <person name="Detter J.C."/>
            <person name="Durkin C."/>
            <person name="Falciatore A."/>
            <person name="Fournet J."/>
            <person name="Haruta M."/>
            <person name="Huysman M.J."/>
            <person name="Jenkins B.D."/>
            <person name="Jiroutova K."/>
            <person name="Jorgensen R.E."/>
            <person name="Joubert Y."/>
            <person name="Kaplan A."/>
            <person name="Kroger N."/>
            <person name="Kroth P.G."/>
            <person name="La Roche J."/>
            <person name="Lindquist E."/>
            <person name="Lommer M."/>
            <person name="Martin-Jezequel V."/>
            <person name="Lopez P.J."/>
            <person name="Lucas S."/>
            <person name="Mangogna M."/>
            <person name="McGinnis K."/>
            <person name="Medlin L.K."/>
            <person name="Montsant A."/>
            <person name="Oudot-Le Secq M.P."/>
            <person name="Napoli C."/>
            <person name="Obornik M."/>
            <person name="Parker M.S."/>
            <person name="Petit J.L."/>
            <person name="Porcel B.M."/>
            <person name="Poulsen N."/>
            <person name="Robison M."/>
            <person name="Rychlewski L."/>
            <person name="Rynearson T.A."/>
            <person name="Schmutz J."/>
            <person name="Shapiro H."/>
            <person name="Siaut M."/>
            <person name="Stanley M."/>
            <person name="Sussman M.R."/>
            <person name="Taylor A.R."/>
            <person name="Vardi A."/>
            <person name="von Dassow P."/>
            <person name="Vyverman W."/>
            <person name="Willis A."/>
            <person name="Wyrwicz L.S."/>
            <person name="Rokhsar D.S."/>
            <person name="Weissenbach J."/>
            <person name="Armbrust E.V."/>
            <person name="Green B.R."/>
            <person name="Van de Peer Y."/>
            <person name="Grigoriev I.V."/>
        </authorList>
    </citation>
    <scope>NUCLEOTIDE SEQUENCE [LARGE SCALE GENOMIC DNA]</scope>
    <source>
        <strain evidence="4 5">CCMP1335</strain>
    </source>
</reference>
<organism evidence="4 5">
    <name type="scientific">Thalassiosira pseudonana</name>
    <name type="common">Marine diatom</name>
    <name type="synonym">Cyclotella nana</name>
    <dbReference type="NCBI Taxonomy" id="35128"/>
    <lineage>
        <taxon>Eukaryota</taxon>
        <taxon>Sar</taxon>
        <taxon>Stramenopiles</taxon>
        <taxon>Ochrophyta</taxon>
        <taxon>Bacillariophyta</taxon>
        <taxon>Coscinodiscophyceae</taxon>
        <taxon>Thalassiosirophycidae</taxon>
        <taxon>Thalassiosirales</taxon>
        <taxon>Thalassiosiraceae</taxon>
        <taxon>Thalassiosira</taxon>
    </lineage>
</organism>
<feature type="DNA-binding region" description="HMG box" evidence="2">
    <location>
        <begin position="36"/>
        <end position="104"/>
    </location>
</feature>
<dbReference type="PANTHER" id="PTHR48112">
    <property type="entry name" value="HIGH MOBILITY GROUP PROTEIN DSP1"/>
    <property type="match status" value="1"/>
</dbReference>
<dbReference type="PANTHER" id="PTHR48112:SF15">
    <property type="entry name" value="HMG BOX DOMAIN-CONTAINING PROTEIN"/>
    <property type="match status" value="1"/>
</dbReference>
<dbReference type="Proteomes" id="UP000001449">
    <property type="component" value="Chromosome 12"/>
</dbReference>
<dbReference type="FunFam" id="1.10.30.10:FF:000073">
    <property type="entry name" value="High mobility group protein 1 homolog"/>
    <property type="match status" value="1"/>
</dbReference>
<dbReference type="GeneID" id="7443246"/>
<dbReference type="eggNOG" id="KOG0381">
    <property type="taxonomic scope" value="Eukaryota"/>
</dbReference>
<name>B8CA06_THAPS</name>
<sequence>MASYVPPPGYDASGNLVEDRRINKKYLKKQKDPEQPKRARGSFVFFTFEHRPKVMEEFPGIKFVEMGSILGERWRSLPAEEKQKYEDQAQEDKLRFNAEMEKYSA</sequence>
<dbReference type="PROSITE" id="PS50118">
    <property type="entry name" value="HMG_BOX_2"/>
    <property type="match status" value="1"/>
</dbReference>
<dbReference type="FunCoup" id="B8CA06">
    <property type="interactions" value="137"/>
</dbReference>